<organism evidence="5 6">
    <name type="scientific">Halospeciosus flavus</name>
    <dbReference type="NCBI Taxonomy" id="3032283"/>
    <lineage>
        <taxon>Archaea</taxon>
        <taxon>Methanobacteriati</taxon>
        <taxon>Methanobacteriota</taxon>
        <taxon>Stenosarchaea group</taxon>
        <taxon>Halobacteria</taxon>
        <taxon>Halobacteriales</taxon>
        <taxon>Halobacteriaceae</taxon>
        <taxon>Halospeciosus</taxon>
    </lineage>
</organism>
<feature type="active site" description="Proton donor/acceptor" evidence="1">
    <location>
        <position position="197"/>
    </location>
</feature>
<dbReference type="InterPro" id="IPR036282">
    <property type="entry name" value="Glutathione-S-Trfase_C_sf"/>
</dbReference>
<dbReference type="InterPro" id="IPR036249">
    <property type="entry name" value="Thioredoxin-like_sf"/>
</dbReference>
<dbReference type="InterPro" id="IPR010987">
    <property type="entry name" value="Glutathione-S-Trfase_C-like"/>
</dbReference>
<evidence type="ECO:0000256" key="1">
    <source>
        <dbReference type="PIRSR" id="PIRSR015753-1"/>
    </source>
</evidence>
<protein>
    <submittedName>
        <fullName evidence="5">Glutathione S-transferase family protein</fullName>
        <ecNumber evidence="5">1.8.5.-</ecNumber>
    </submittedName>
</protein>
<dbReference type="SUPFAM" id="SSF52833">
    <property type="entry name" value="Thioredoxin-like"/>
    <property type="match status" value="1"/>
</dbReference>
<dbReference type="InterPro" id="IPR047047">
    <property type="entry name" value="GST_Omega-like_C"/>
</dbReference>
<dbReference type="PROSITE" id="PS50405">
    <property type="entry name" value="GST_CTER"/>
    <property type="match status" value="1"/>
</dbReference>
<keyword evidence="6" id="KW-1185">Reference proteome</keyword>
<dbReference type="Gene3D" id="3.40.30.10">
    <property type="entry name" value="Glutaredoxin"/>
    <property type="match status" value="1"/>
</dbReference>
<dbReference type="Pfam" id="PF13410">
    <property type="entry name" value="GST_C_2"/>
    <property type="match status" value="1"/>
</dbReference>
<evidence type="ECO:0000256" key="2">
    <source>
        <dbReference type="PIRSR" id="PIRSR015753-2"/>
    </source>
</evidence>
<dbReference type="Pfam" id="PF13409">
    <property type="entry name" value="GST_N_2"/>
    <property type="match status" value="1"/>
</dbReference>
<reference evidence="5 6" key="1">
    <citation type="journal article" date="2019" name="Int. J. Syst. Evol. Microbiol.">
        <title>The Global Catalogue of Microorganisms (GCM) 10K type strain sequencing project: providing services to taxonomists for standard genome sequencing and annotation.</title>
        <authorList>
            <consortium name="The Broad Institute Genomics Platform"/>
            <consortium name="The Broad Institute Genome Sequencing Center for Infectious Disease"/>
            <person name="Wu L."/>
            <person name="Ma J."/>
        </authorList>
    </citation>
    <scope>NUCLEOTIDE SEQUENCE [LARGE SCALE GENOMIC DNA]</scope>
    <source>
        <strain evidence="5 6">XZGYJ-43</strain>
    </source>
</reference>
<dbReference type="EMBL" id="JBHTAR010000011">
    <property type="protein sequence ID" value="MFC7201129.1"/>
    <property type="molecule type" value="Genomic_DNA"/>
</dbReference>
<dbReference type="AlphaFoldDB" id="A0ABD5Z7A3"/>
<dbReference type="CDD" id="cd03190">
    <property type="entry name" value="GST_C_Omega_like"/>
    <property type="match status" value="1"/>
</dbReference>
<feature type="site" description="Lowers pKa of active site Cys" evidence="3">
    <location>
        <position position="300"/>
    </location>
</feature>
<comment type="caution">
    <text evidence="5">The sequence shown here is derived from an EMBL/GenBank/DDBJ whole genome shotgun (WGS) entry which is preliminary data.</text>
</comment>
<keyword evidence="5" id="KW-0560">Oxidoreductase</keyword>
<dbReference type="SFLD" id="SFLDG01148">
    <property type="entry name" value="Xi_(cytGST)"/>
    <property type="match status" value="1"/>
</dbReference>
<dbReference type="RefSeq" id="WP_279527888.1">
    <property type="nucleotide sequence ID" value="NZ_CP122312.1"/>
</dbReference>
<dbReference type="PANTHER" id="PTHR32419:SF6">
    <property type="entry name" value="GLUTATHIONE S-TRANSFERASE OMEGA-LIKE 1-RELATED"/>
    <property type="match status" value="1"/>
</dbReference>
<gene>
    <name evidence="5" type="ORF">ACFQJ9_17230</name>
</gene>
<feature type="domain" description="GST C-terminal" evidence="4">
    <location>
        <begin position="163"/>
        <end position="303"/>
    </location>
</feature>
<dbReference type="Gene3D" id="1.20.1050.10">
    <property type="match status" value="1"/>
</dbReference>
<dbReference type="PANTHER" id="PTHR32419">
    <property type="entry name" value="GLUTATHIONYL-HYDROQUINONE REDUCTASE"/>
    <property type="match status" value="1"/>
</dbReference>
<accession>A0ABD5Z7A3</accession>
<evidence type="ECO:0000313" key="5">
    <source>
        <dbReference type="EMBL" id="MFC7201129.1"/>
    </source>
</evidence>
<feature type="binding site" evidence="2">
    <location>
        <position position="98"/>
    </location>
    <ligand>
        <name>glutathione</name>
        <dbReference type="ChEBI" id="CHEBI:57925"/>
    </ligand>
</feature>
<name>A0ABD5Z7A3_9EURY</name>
<sequence>MGRLVDGEWRTEAEQLEHDESGEFERTETTFRDWIRGSVREAGDVVEEGPEPEAGRYHLYVSYACPWAHRTLLVRALKGLQDAITVDVVDPVRFDQGWEFAPEKPGCTEESQFGHDYLRDVYTEADPNYTGRVTTPVLWDKEEETIVNNESAEIIRMLDTAFDDYAENDVSLYPEGLREEVDAVVDDIYPSINNGVYRAGFAETQDAYDDAVSDLFSALTEYNATLGTQRYLAGDGERLTLADVCMFVTLYRFDEVYHTHFKCNYKQIRDYDHLWEYLKELCQLPGVADTCNMTHVKEHYYRSHGDINPHRLVPVGPDPDFFAPHTRDDLPGGPPEALFE</sequence>
<dbReference type="Proteomes" id="UP001596447">
    <property type="component" value="Unassembled WGS sequence"/>
</dbReference>
<evidence type="ECO:0000259" key="4">
    <source>
        <dbReference type="PROSITE" id="PS50405"/>
    </source>
</evidence>
<feature type="site" description="Lowers pKa of active site Cys" evidence="3">
    <location>
        <position position="257"/>
    </location>
</feature>
<dbReference type="InterPro" id="IPR004045">
    <property type="entry name" value="Glutathione_S-Trfase_N"/>
</dbReference>
<dbReference type="EC" id="1.8.5.-" evidence="5"/>
<dbReference type="SUPFAM" id="SSF47616">
    <property type="entry name" value="GST C-terminal domain-like"/>
    <property type="match status" value="1"/>
</dbReference>
<evidence type="ECO:0000256" key="3">
    <source>
        <dbReference type="PIRSR" id="PIRSR015753-3"/>
    </source>
</evidence>
<dbReference type="SFLD" id="SFLDS00019">
    <property type="entry name" value="Glutathione_Transferase_(cytos"/>
    <property type="match status" value="1"/>
</dbReference>
<feature type="active site" description="Nucleophile" evidence="1">
    <location>
        <position position="65"/>
    </location>
</feature>
<dbReference type="GO" id="GO:0016491">
    <property type="term" value="F:oxidoreductase activity"/>
    <property type="evidence" value="ECO:0007669"/>
    <property type="project" value="UniProtKB-KW"/>
</dbReference>
<feature type="binding site" evidence="2">
    <location>
        <begin position="150"/>
        <end position="151"/>
    </location>
    <ligand>
        <name>glutathione</name>
        <dbReference type="ChEBI" id="CHEBI:57925"/>
    </ligand>
</feature>
<dbReference type="InterPro" id="IPR016639">
    <property type="entry name" value="GST_Omega/GSH"/>
</dbReference>
<dbReference type="SFLD" id="SFLDG01206">
    <property type="entry name" value="Xi.1"/>
    <property type="match status" value="1"/>
</dbReference>
<dbReference type="PIRSF" id="PIRSF015753">
    <property type="entry name" value="GST"/>
    <property type="match status" value="1"/>
</dbReference>
<evidence type="ECO:0000313" key="6">
    <source>
        <dbReference type="Proteomes" id="UP001596447"/>
    </source>
</evidence>
<proteinExistence type="predicted"/>
<dbReference type="InterPro" id="IPR040079">
    <property type="entry name" value="Glutathione_S-Trfase"/>
</dbReference>